<evidence type="ECO:0000313" key="3">
    <source>
        <dbReference type="Proteomes" id="UP000001307"/>
    </source>
</evidence>
<evidence type="ECO:0008006" key="4">
    <source>
        <dbReference type="Google" id="ProtNLM"/>
    </source>
</evidence>
<gene>
    <name evidence="2" type="ORF">GSOID_T00014398001</name>
</gene>
<feature type="signal peptide" evidence="1">
    <location>
        <begin position="1"/>
        <end position="21"/>
    </location>
</feature>
<proteinExistence type="predicted"/>
<dbReference type="AlphaFoldDB" id="E4XL27"/>
<dbReference type="InParanoid" id="E4XL27"/>
<keyword evidence="1" id="KW-0732">Signal</keyword>
<feature type="chain" id="PRO_5003192713" description="EF-hand domain-containing protein" evidence="1">
    <location>
        <begin position="22"/>
        <end position="247"/>
    </location>
</feature>
<dbReference type="Proteomes" id="UP000001307">
    <property type="component" value="Unassembled WGS sequence"/>
</dbReference>
<dbReference type="EMBL" id="FN653067">
    <property type="protein sequence ID" value="CBY10788.1"/>
    <property type="molecule type" value="Genomic_DNA"/>
</dbReference>
<evidence type="ECO:0000256" key="1">
    <source>
        <dbReference type="SAM" id="SignalP"/>
    </source>
</evidence>
<protein>
    <recommendedName>
        <fullName evidence="4">EF-hand domain-containing protein</fullName>
    </recommendedName>
</protein>
<dbReference type="OrthoDB" id="10406304at2759"/>
<evidence type="ECO:0000313" key="2">
    <source>
        <dbReference type="EMBL" id="CBY10788.1"/>
    </source>
</evidence>
<organism evidence="2">
    <name type="scientific">Oikopleura dioica</name>
    <name type="common">Tunicate</name>
    <dbReference type="NCBI Taxonomy" id="34765"/>
    <lineage>
        <taxon>Eukaryota</taxon>
        <taxon>Metazoa</taxon>
        <taxon>Chordata</taxon>
        <taxon>Tunicata</taxon>
        <taxon>Appendicularia</taxon>
        <taxon>Copelata</taxon>
        <taxon>Oikopleuridae</taxon>
        <taxon>Oikopleura</taxon>
    </lineage>
</organism>
<accession>E4XL27</accession>
<name>E4XL27_OIKDI</name>
<reference evidence="2" key="1">
    <citation type="journal article" date="2010" name="Science">
        <title>Plasticity of animal genome architecture unmasked by rapid evolution of a pelagic tunicate.</title>
        <authorList>
            <person name="Denoeud F."/>
            <person name="Henriet S."/>
            <person name="Mungpakdee S."/>
            <person name="Aury J.M."/>
            <person name="Da Silva C."/>
            <person name="Brinkmann H."/>
            <person name="Mikhaleva J."/>
            <person name="Olsen L.C."/>
            <person name="Jubin C."/>
            <person name="Canestro C."/>
            <person name="Bouquet J.M."/>
            <person name="Danks G."/>
            <person name="Poulain J."/>
            <person name="Campsteijn C."/>
            <person name="Adamski M."/>
            <person name="Cross I."/>
            <person name="Yadetie F."/>
            <person name="Muffato M."/>
            <person name="Louis A."/>
            <person name="Butcher S."/>
            <person name="Tsagkogeorga G."/>
            <person name="Konrad A."/>
            <person name="Singh S."/>
            <person name="Jensen M.F."/>
            <person name="Cong E.H."/>
            <person name="Eikeseth-Otteraa H."/>
            <person name="Noel B."/>
            <person name="Anthouard V."/>
            <person name="Porcel B.M."/>
            <person name="Kachouri-Lafond R."/>
            <person name="Nishino A."/>
            <person name="Ugolini M."/>
            <person name="Chourrout P."/>
            <person name="Nishida H."/>
            <person name="Aasland R."/>
            <person name="Huzurbazar S."/>
            <person name="Westhof E."/>
            <person name="Delsuc F."/>
            <person name="Lehrach H."/>
            <person name="Reinhardt R."/>
            <person name="Weissenbach J."/>
            <person name="Roy S.W."/>
            <person name="Artiguenave F."/>
            <person name="Postlethwait J.H."/>
            <person name="Manak J.R."/>
            <person name="Thompson E.M."/>
            <person name="Jaillon O."/>
            <person name="Du Pasquier L."/>
            <person name="Boudinot P."/>
            <person name="Liberles D.A."/>
            <person name="Volff J.N."/>
            <person name="Philippe H."/>
            <person name="Lenhard B."/>
            <person name="Roest Crollius H."/>
            <person name="Wincker P."/>
            <person name="Chourrout D."/>
        </authorList>
    </citation>
    <scope>NUCLEOTIDE SEQUENCE [LARGE SCALE GENOMIC DNA]</scope>
</reference>
<sequence length="247" mass="28897">MRFSVFSLFAFASSFSADSFADFNNPDAMITRMKTMVIPMMKNEFDQLDHEKMHEEMKEDNIQMNFVDRGFDFCVGVEVEKMSFEEDRKCSEKISEMIIDHVPDQISTDQISTFAEQEDEDLMNQLNELFDVDRDGHFSRSESKEVLYCYLRIGSQKLIDFGIIQDDISTAISSFATTIPEIMNSDEAKSYFNDHRRLYQTFQTRFNKVRLENLFKNVDATSRGITKLVVKLMDEFSDFAAEVYHDY</sequence>
<keyword evidence="3" id="KW-1185">Reference proteome</keyword>